<dbReference type="Proteomes" id="UP001519287">
    <property type="component" value="Unassembled WGS sequence"/>
</dbReference>
<reference evidence="2 3" key="1">
    <citation type="submission" date="2021-03" db="EMBL/GenBank/DDBJ databases">
        <title>Genomic Encyclopedia of Type Strains, Phase IV (KMG-IV): sequencing the most valuable type-strain genomes for metagenomic binning, comparative biology and taxonomic classification.</title>
        <authorList>
            <person name="Goeker M."/>
        </authorList>
    </citation>
    <scope>NUCLEOTIDE SEQUENCE [LARGE SCALE GENOMIC DNA]</scope>
    <source>
        <strain evidence="2 3">DSM 26048</strain>
    </source>
</reference>
<dbReference type="SUPFAM" id="SSF55729">
    <property type="entry name" value="Acyl-CoA N-acyltransferases (Nat)"/>
    <property type="match status" value="1"/>
</dbReference>
<organism evidence="2 3">
    <name type="scientific">Paenibacillus eucommiae</name>
    <dbReference type="NCBI Taxonomy" id="1355755"/>
    <lineage>
        <taxon>Bacteria</taxon>
        <taxon>Bacillati</taxon>
        <taxon>Bacillota</taxon>
        <taxon>Bacilli</taxon>
        <taxon>Bacillales</taxon>
        <taxon>Paenibacillaceae</taxon>
        <taxon>Paenibacillus</taxon>
    </lineage>
</organism>
<protein>
    <submittedName>
        <fullName evidence="2">Ribosomal protein S18 acetylase RimI-like enzyme</fullName>
    </submittedName>
</protein>
<dbReference type="InterPro" id="IPR000182">
    <property type="entry name" value="GNAT_dom"/>
</dbReference>
<dbReference type="PROSITE" id="PS51186">
    <property type="entry name" value="GNAT"/>
    <property type="match status" value="1"/>
</dbReference>
<proteinExistence type="predicted"/>
<dbReference type="CDD" id="cd04301">
    <property type="entry name" value="NAT_SF"/>
    <property type="match status" value="1"/>
</dbReference>
<comment type="caution">
    <text evidence="2">The sequence shown here is derived from an EMBL/GenBank/DDBJ whole genome shotgun (WGS) entry which is preliminary data.</text>
</comment>
<evidence type="ECO:0000259" key="1">
    <source>
        <dbReference type="PROSITE" id="PS51186"/>
    </source>
</evidence>
<evidence type="ECO:0000313" key="2">
    <source>
        <dbReference type="EMBL" id="MBP1989601.1"/>
    </source>
</evidence>
<dbReference type="InterPro" id="IPR016181">
    <property type="entry name" value="Acyl_CoA_acyltransferase"/>
</dbReference>
<dbReference type="Pfam" id="PF13508">
    <property type="entry name" value="Acetyltransf_7"/>
    <property type="match status" value="1"/>
</dbReference>
<dbReference type="Gene3D" id="3.40.630.30">
    <property type="match status" value="1"/>
</dbReference>
<sequence length="140" mass="16038">MINLKDNKDLGEVKHLLAECMWPDEEKISNELNKYLKDNSRELLGSIFNEEQVGLIGIVYELNDEVELKHIAIKPDYRGKGIGSEMIHEFIKTKKISRIRAETDRDAVGFYKKIGFTITSLGEKYPGVERFECIISVSSD</sequence>
<evidence type="ECO:0000313" key="3">
    <source>
        <dbReference type="Proteomes" id="UP001519287"/>
    </source>
</evidence>
<gene>
    <name evidence="2" type="ORF">J2Z66_001199</name>
</gene>
<keyword evidence="3" id="KW-1185">Reference proteome</keyword>
<name>A0ABS4IPV6_9BACL</name>
<feature type="domain" description="N-acetyltransferase" evidence="1">
    <location>
        <begin position="1"/>
        <end position="134"/>
    </location>
</feature>
<dbReference type="EMBL" id="JAGGLB010000003">
    <property type="protein sequence ID" value="MBP1989601.1"/>
    <property type="molecule type" value="Genomic_DNA"/>
</dbReference>
<accession>A0ABS4IPV6</accession>